<keyword evidence="1" id="KW-0472">Membrane</keyword>
<evidence type="ECO:0000256" key="1">
    <source>
        <dbReference type="SAM" id="Phobius"/>
    </source>
</evidence>
<protein>
    <submittedName>
        <fullName evidence="2">Uncharacterized protein</fullName>
    </submittedName>
</protein>
<dbReference type="Proteomes" id="UP000261875">
    <property type="component" value="Chromosome"/>
</dbReference>
<keyword evidence="3" id="KW-1185">Reference proteome</keyword>
<dbReference type="EMBL" id="CP021659">
    <property type="protein sequence ID" value="AWK14527.1"/>
    <property type="molecule type" value="Genomic_DNA"/>
</dbReference>
<accession>A0A2U8I609</accession>
<evidence type="ECO:0000313" key="2">
    <source>
        <dbReference type="EMBL" id="AWK14527.1"/>
    </source>
</evidence>
<gene>
    <name evidence="2" type="ORF">CCS41_08640</name>
</gene>
<name>A0A2U8I609_9GAMM</name>
<dbReference type="AlphaFoldDB" id="A0A2U8I609"/>
<reference evidence="2 3" key="1">
    <citation type="submission" date="2017-05" db="EMBL/GenBank/DDBJ databases">
        <title>Genome sequence of Candidatus Fukatsuia symbiotica and Candidatus Hamiltonella defensa from Acyrthosiphon pisum strain 5D.</title>
        <authorList>
            <person name="Patel V.A."/>
            <person name="Chevignon G."/>
            <person name="Russell J.A."/>
            <person name="Oliver K.M."/>
        </authorList>
    </citation>
    <scope>NUCLEOTIDE SEQUENCE [LARGE SCALE GENOMIC DNA]</scope>
    <source>
        <strain evidence="2 3">5D</strain>
    </source>
</reference>
<evidence type="ECO:0000313" key="3">
    <source>
        <dbReference type="Proteomes" id="UP000261875"/>
    </source>
</evidence>
<keyword evidence="1" id="KW-0812">Transmembrane</keyword>
<dbReference type="KEGG" id="fsm:CCS41_08640"/>
<sequence>MNEFTISIIFWVICLILYVVWLVWTIRTGKKDGIDLTYKYHGKKLKSRSIHSGWIQSGWTQRRHDDDD</sequence>
<organism evidence="2 3">
    <name type="scientific">Candidatus Fukatsuia symbiotica</name>
    <dbReference type="NCBI Taxonomy" id="1878942"/>
    <lineage>
        <taxon>Bacteria</taxon>
        <taxon>Pseudomonadati</taxon>
        <taxon>Pseudomonadota</taxon>
        <taxon>Gammaproteobacteria</taxon>
        <taxon>Enterobacterales</taxon>
        <taxon>Yersiniaceae</taxon>
        <taxon>Candidatus Fukatsuia</taxon>
    </lineage>
</organism>
<keyword evidence="1" id="KW-1133">Transmembrane helix</keyword>
<proteinExistence type="predicted"/>
<feature type="transmembrane region" description="Helical" evidence="1">
    <location>
        <begin position="6"/>
        <end position="24"/>
    </location>
</feature>